<keyword evidence="3" id="KW-1185">Reference proteome</keyword>
<accession>A0A4Y2ADD6</accession>
<comment type="caution">
    <text evidence="2">The sequence shown here is derived from an EMBL/GenBank/DDBJ whole genome shotgun (WGS) entry which is preliminary data.</text>
</comment>
<protein>
    <submittedName>
        <fullName evidence="2">Uncharacterized protein</fullName>
    </submittedName>
</protein>
<organism evidence="2 3">
    <name type="scientific">Araneus ventricosus</name>
    <name type="common">Orbweaver spider</name>
    <name type="synonym">Epeira ventricosa</name>
    <dbReference type="NCBI Taxonomy" id="182803"/>
    <lineage>
        <taxon>Eukaryota</taxon>
        <taxon>Metazoa</taxon>
        <taxon>Ecdysozoa</taxon>
        <taxon>Arthropoda</taxon>
        <taxon>Chelicerata</taxon>
        <taxon>Arachnida</taxon>
        <taxon>Araneae</taxon>
        <taxon>Araneomorphae</taxon>
        <taxon>Entelegynae</taxon>
        <taxon>Araneoidea</taxon>
        <taxon>Araneidae</taxon>
        <taxon>Araneus</taxon>
    </lineage>
</organism>
<dbReference type="Proteomes" id="UP000499080">
    <property type="component" value="Unassembled WGS sequence"/>
</dbReference>
<sequence length="94" mass="10494">TKSVLTRVTFALVSTNIKQGIPQIDPSKYSPFLPPQSAETFSPYSATLLRKDILRPVRRPYISFPGWVKSSGILSVRAPICYTSSKSRSDFVDE</sequence>
<evidence type="ECO:0000313" key="3">
    <source>
        <dbReference type="Proteomes" id="UP000499080"/>
    </source>
</evidence>
<evidence type="ECO:0000313" key="2">
    <source>
        <dbReference type="EMBL" id="GBL77873.1"/>
    </source>
</evidence>
<dbReference type="EMBL" id="BGPR01156137">
    <property type="protein sequence ID" value="GBL77840.1"/>
    <property type="molecule type" value="Genomic_DNA"/>
</dbReference>
<name>A0A4Y2ADD6_ARAVE</name>
<reference evidence="2 3" key="1">
    <citation type="journal article" date="2019" name="Sci. Rep.">
        <title>Orb-weaving spider Araneus ventricosus genome elucidates the spidroin gene catalogue.</title>
        <authorList>
            <person name="Kono N."/>
            <person name="Nakamura H."/>
            <person name="Ohtoshi R."/>
            <person name="Moran D.A.P."/>
            <person name="Shinohara A."/>
            <person name="Yoshida Y."/>
            <person name="Fujiwara M."/>
            <person name="Mori M."/>
            <person name="Tomita M."/>
            <person name="Arakawa K."/>
        </authorList>
    </citation>
    <scope>NUCLEOTIDE SEQUENCE [LARGE SCALE GENOMIC DNA]</scope>
</reference>
<dbReference type="AlphaFoldDB" id="A0A4Y2ADD6"/>
<gene>
    <name evidence="1" type="ORF">AVEN_249033_1</name>
    <name evidence="2" type="ORF">AVEN_32497_1</name>
</gene>
<feature type="non-terminal residue" evidence="2">
    <location>
        <position position="1"/>
    </location>
</feature>
<dbReference type="EMBL" id="BGPR01156145">
    <property type="protein sequence ID" value="GBL77873.1"/>
    <property type="molecule type" value="Genomic_DNA"/>
</dbReference>
<proteinExistence type="predicted"/>
<evidence type="ECO:0000313" key="1">
    <source>
        <dbReference type="EMBL" id="GBL77840.1"/>
    </source>
</evidence>